<proteinExistence type="predicted"/>
<evidence type="ECO:0000313" key="1">
    <source>
        <dbReference type="EMBL" id="VCU68081.1"/>
    </source>
</evidence>
<evidence type="ECO:0008006" key="3">
    <source>
        <dbReference type="Google" id="ProtNLM"/>
    </source>
</evidence>
<dbReference type="RefSeq" id="WP_124077318.1">
    <property type="nucleotide sequence ID" value="NZ_UWPJ01000005.1"/>
</dbReference>
<sequence>MIRSVLIVVVLGLLSACSAIRLGYDHADKLLAMRMDDWFDLADPLRASAHERMHRVLAWHRREELPRYAAILNEAERRLADPAPLQAAELLALQRRVTQRLLVLGGQVADEFADVLAQAGPEQRKRLLARIAESNEDFREDFLDARPAAVRKRRIGQTTERYEFWLGRLDEAQHARIEQWVDARPLDASWRLGVRQARQQAFVGILEQAAGNRSGPQAATRLKAFFADLETPAAPALLERHRMDEQARSQLTADLFNMASPAQRDKARARLKGLARDCMELAAKAPARQANDEAARARLALAAAMLAGE</sequence>
<dbReference type="Pfam" id="PF19795">
    <property type="entry name" value="DUF6279"/>
    <property type="match status" value="1"/>
</dbReference>
<dbReference type="InterPro" id="IPR016875">
    <property type="entry name" value="UCP028200"/>
</dbReference>
<keyword evidence="2" id="KW-1185">Reference proteome</keyword>
<dbReference type="PIRSF" id="PIRSF028200">
    <property type="entry name" value="UCP028200"/>
    <property type="match status" value="1"/>
</dbReference>
<organism evidence="1 2">
    <name type="scientific">Pigmentiphaga humi</name>
    <dbReference type="NCBI Taxonomy" id="2478468"/>
    <lineage>
        <taxon>Bacteria</taxon>
        <taxon>Pseudomonadati</taxon>
        <taxon>Pseudomonadota</taxon>
        <taxon>Betaproteobacteria</taxon>
        <taxon>Burkholderiales</taxon>
        <taxon>Alcaligenaceae</taxon>
        <taxon>Pigmentiphaga</taxon>
    </lineage>
</organism>
<reference evidence="1 2" key="1">
    <citation type="submission" date="2018-10" db="EMBL/GenBank/DDBJ databases">
        <authorList>
            <person name="Criscuolo A."/>
        </authorList>
    </citation>
    <scope>NUCLEOTIDE SEQUENCE [LARGE SCALE GENOMIC DNA]</scope>
    <source>
        <strain evidence="1">DnA1</strain>
    </source>
</reference>
<accession>A0A3P4AX34</accession>
<evidence type="ECO:0000313" key="2">
    <source>
        <dbReference type="Proteomes" id="UP000277294"/>
    </source>
</evidence>
<dbReference type="PROSITE" id="PS51257">
    <property type="entry name" value="PROKAR_LIPOPROTEIN"/>
    <property type="match status" value="1"/>
</dbReference>
<dbReference type="OrthoDB" id="5767052at2"/>
<dbReference type="AlphaFoldDB" id="A0A3P4AX34"/>
<gene>
    <name evidence="1" type="ORF">PIGHUM_00128</name>
</gene>
<dbReference type="EMBL" id="UWPJ01000005">
    <property type="protein sequence ID" value="VCU68081.1"/>
    <property type="molecule type" value="Genomic_DNA"/>
</dbReference>
<protein>
    <recommendedName>
        <fullName evidence="3">Lipoprotein</fullName>
    </recommendedName>
</protein>
<dbReference type="Proteomes" id="UP000277294">
    <property type="component" value="Unassembled WGS sequence"/>
</dbReference>
<name>A0A3P4AX34_9BURK</name>